<accession>A0A940WKZ3</accession>
<comment type="caution">
    <text evidence="2">The sequence shown here is derived from an EMBL/GenBank/DDBJ whole genome shotgun (WGS) entry which is preliminary data.</text>
</comment>
<evidence type="ECO:0008006" key="4">
    <source>
        <dbReference type="Google" id="ProtNLM"/>
    </source>
</evidence>
<reference evidence="2" key="1">
    <citation type="submission" date="2021-02" db="EMBL/GenBank/DDBJ databases">
        <title>Draft genome sequence of Microbispora sp. RL4-1S isolated from rice leaves in Thailand.</title>
        <authorList>
            <person name="Muangham S."/>
            <person name="Duangmal K."/>
        </authorList>
    </citation>
    <scope>NUCLEOTIDE SEQUENCE</scope>
    <source>
        <strain evidence="2">RL4-1S</strain>
    </source>
</reference>
<sequence>MNEFELVVHHDYTSGSLADLSGHGNHGHSATAPAAGGMPFDGRRTHVVVFPSSSLEELGGLRARARVWADTLGDRRTLLEGYLAFSFSVSPDGALAGSVYAGLQWHEITTAPGTVPTGRWADLGFVYDGRDTMALSVDGALVAVRQGNLGRVGGVEWPYGLNVGAWPDDNARVFSGRMAEVWLWRLRG</sequence>
<keyword evidence="3" id="KW-1185">Reference proteome</keyword>
<feature type="region of interest" description="Disordered" evidence="1">
    <location>
        <begin position="19"/>
        <end position="38"/>
    </location>
</feature>
<dbReference type="EMBL" id="JAFCNB010000015">
    <property type="protein sequence ID" value="MBP2706883.1"/>
    <property type="molecule type" value="Genomic_DNA"/>
</dbReference>
<dbReference type="SUPFAM" id="SSF49899">
    <property type="entry name" value="Concanavalin A-like lectins/glucanases"/>
    <property type="match status" value="1"/>
</dbReference>
<protein>
    <recommendedName>
        <fullName evidence="4">LamG domain-containing protein</fullName>
    </recommendedName>
</protein>
<name>A0A940WKZ3_9ACTN</name>
<gene>
    <name evidence="2" type="ORF">JOL79_24040</name>
</gene>
<evidence type="ECO:0000313" key="3">
    <source>
        <dbReference type="Proteomes" id="UP000674234"/>
    </source>
</evidence>
<organism evidence="2 3">
    <name type="scientific">Microbispora oryzae</name>
    <dbReference type="NCBI Taxonomy" id="2806554"/>
    <lineage>
        <taxon>Bacteria</taxon>
        <taxon>Bacillati</taxon>
        <taxon>Actinomycetota</taxon>
        <taxon>Actinomycetes</taxon>
        <taxon>Streptosporangiales</taxon>
        <taxon>Streptosporangiaceae</taxon>
        <taxon>Microbispora</taxon>
    </lineage>
</organism>
<dbReference type="Gene3D" id="2.60.120.200">
    <property type="match status" value="1"/>
</dbReference>
<dbReference type="AlphaFoldDB" id="A0A940WKZ3"/>
<dbReference type="Proteomes" id="UP000674234">
    <property type="component" value="Unassembled WGS sequence"/>
</dbReference>
<evidence type="ECO:0000313" key="2">
    <source>
        <dbReference type="EMBL" id="MBP2706883.1"/>
    </source>
</evidence>
<evidence type="ECO:0000256" key="1">
    <source>
        <dbReference type="SAM" id="MobiDB-lite"/>
    </source>
</evidence>
<dbReference type="InterPro" id="IPR013320">
    <property type="entry name" value="ConA-like_dom_sf"/>
</dbReference>
<proteinExistence type="predicted"/>
<dbReference type="RefSeq" id="WP_210158166.1">
    <property type="nucleotide sequence ID" value="NZ_JAFCNB010000015.1"/>
</dbReference>
<dbReference type="Pfam" id="PF13385">
    <property type="entry name" value="Laminin_G_3"/>
    <property type="match status" value="1"/>
</dbReference>